<dbReference type="Pfam" id="PF01476">
    <property type="entry name" value="LysM"/>
    <property type="match status" value="1"/>
</dbReference>
<evidence type="ECO:0000313" key="4">
    <source>
        <dbReference type="Proteomes" id="UP000262969"/>
    </source>
</evidence>
<dbReference type="PROSITE" id="PS51782">
    <property type="entry name" value="LYSM"/>
    <property type="match status" value="1"/>
</dbReference>
<dbReference type="Gene3D" id="3.40.630.40">
    <property type="entry name" value="Zn-dependent exopeptidases"/>
    <property type="match status" value="1"/>
</dbReference>
<dbReference type="Gene3D" id="3.10.350.10">
    <property type="entry name" value="LysM domain"/>
    <property type="match status" value="1"/>
</dbReference>
<evidence type="ECO:0000313" key="3">
    <source>
        <dbReference type="EMBL" id="HCL04334.1"/>
    </source>
</evidence>
<dbReference type="SMART" id="SM00257">
    <property type="entry name" value="LysM"/>
    <property type="match status" value="1"/>
</dbReference>
<name>A0A3D2XBK0_9FIRM</name>
<dbReference type="EMBL" id="DPVV01000601">
    <property type="protein sequence ID" value="HCL04334.1"/>
    <property type="molecule type" value="Genomic_DNA"/>
</dbReference>
<dbReference type="GO" id="GO:0030288">
    <property type="term" value="C:outer membrane-bounded periplasmic space"/>
    <property type="evidence" value="ECO:0007669"/>
    <property type="project" value="TreeGrafter"/>
</dbReference>
<dbReference type="GO" id="GO:0009253">
    <property type="term" value="P:peptidoglycan catabolic process"/>
    <property type="evidence" value="ECO:0007669"/>
    <property type="project" value="InterPro"/>
</dbReference>
<protein>
    <recommendedName>
        <fullName evidence="2">LysM domain-containing protein</fullName>
    </recommendedName>
</protein>
<reference evidence="3 4" key="1">
    <citation type="journal article" date="2018" name="Nat. Biotechnol.">
        <title>A standardized bacterial taxonomy based on genome phylogeny substantially revises the tree of life.</title>
        <authorList>
            <person name="Parks D.H."/>
            <person name="Chuvochina M."/>
            <person name="Waite D.W."/>
            <person name="Rinke C."/>
            <person name="Skarshewski A."/>
            <person name="Chaumeil P.A."/>
            <person name="Hugenholtz P."/>
        </authorList>
    </citation>
    <scope>NUCLEOTIDE SEQUENCE [LARGE SCALE GENOMIC DNA]</scope>
    <source>
        <strain evidence="3">UBA11728</strain>
    </source>
</reference>
<dbReference type="GO" id="GO:0008745">
    <property type="term" value="F:N-acetylmuramoyl-L-alanine amidase activity"/>
    <property type="evidence" value="ECO:0007669"/>
    <property type="project" value="InterPro"/>
</dbReference>
<dbReference type="SMART" id="SM00646">
    <property type="entry name" value="Ami_3"/>
    <property type="match status" value="1"/>
</dbReference>
<dbReference type="SUPFAM" id="SSF54106">
    <property type="entry name" value="LysM domain"/>
    <property type="match status" value="1"/>
</dbReference>
<feature type="domain" description="LysM" evidence="2">
    <location>
        <begin position="515"/>
        <end position="559"/>
    </location>
</feature>
<dbReference type="PANTHER" id="PTHR30404">
    <property type="entry name" value="N-ACETYLMURAMOYL-L-ALANINE AMIDASE"/>
    <property type="match status" value="1"/>
</dbReference>
<dbReference type="InterPro" id="IPR018392">
    <property type="entry name" value="LysM"/>
</dbReference>
<dbReference type="CDD" id="cd02696">
    <property type="entry name" value="MurNAc-LAA"/>
    <property type="match status" value="1"/>
</dbReference>
<accession>A0A3D2XBK0</accession>
<proteinExistence type="predicted"/>
<evidence type="ECO:0000259" key="2">
    <source>
        <dbReference type="PROSITE" id="PS51782"/>
    </source>
</evidence>
<organism evidence="3 4">
    <name type="scientific">Lachnoclostridium phytofermentans</name>
    <dbReference type="NCBI Taxonomy" id="66219"/>
    <lineage>
        <taxon>Bacteria</taxon>
        <taxon>Bacillati</taxon>
        <taxon>Bacillota</taxon>
        <taxon>Clostridia</taxon>
        <taxon>Lachnospirales</taxon>
        <taxon>Lachnospiraceae</taxon>
    </lineage>
</organism>
<dbReference type="PANTHER" id="PTHR30404:SF0">
    <property type="entry name" value="N-ACETYLMURAMOYL-L-ALANINE AMIDASE AMIC"/>
    <property type="match status" value="1"/>
</dbReference>
<dbReference type="CDD" id="cd00118">
    <property type="entry name" value="LysM"/>
    <property type="match status" value="1"/>
</dbReference>
<evidence type="ECO:0000256" key="1">
    <source>
        <dbReference type="ARBA" id="ARBA00022801"/>
    </source>
</evidence>
<sequence>MLLFQKKVKSIVSFSIVLLLSIVFLSQPHLTAYASNEMPGYENPQDIIIASPKNNYTTTGSKVSILGACDYEYPLYMNGEEIETSGYGFFTVYVELEVGKNEFVFENNEVINTLTIIRNKVSTSSGNNSTSGGNTTPKVTYKEYQNDVYGVITSDYAMPRSKVSESNVNLMPLTLGTTSRILGENGSYYKLADGTYVSKSSIKRYDKTLEPNKVTKASMSKDTAANQLVIELTMNVNSLYSVSFEGQNIYLKLYDTIAAAKPITKGNGIIEKVTVNTDSKNKTKTYCFTMFDSASIYGYDVNFKNGVMRFELKLPVILKDTKSLVGATILLDAGHGDYDNGTVGAMGVYGPVEKDINLNITLYTKQYLEALGAKVVLIREDDTFYSLSNRVETIRKVKPDISVSIHGNSLDYASDYSKASGFLTYYSYNLFGNLPNVMNNSITSELELKKRDPRQSSLSLTRLTTCPSVLLETSFLSNPYDYEYLIQSENQKEFGIAIGKAIQGYLQGIAKQNDQVYVVKKGDTLASIASKHGITIKRLAEYNRIEDINYIIVGQKILIP</sequence>
<keyword evidence="1" id="KW-0378">Hydrolase</keyword>
<dbReference type="InterPro" id="IPR002508">
    <property type="entry name" value="MurNAc-LAA_cat"/>
</dbReference>
<comment type="caution">
    <text evidence="3">The sequence shown here is derived from an EMBL/GenBank/DDBJ whole genome shotgun (WGS) entry which is preliminary data.</text>
</comment>
<dbReference type="Proteomes" id="UP000262969">
    <property type="component" value="Unassembled WGS sequence"/>
</dbReference>
<dbReference type="AlphaFoldDB" id="A0A3D2XBK0"/>
<dbReference type="InterPro" id="IPR050695">
    <property type="entry name" value="N-acetylmuramoyl_amidase_3"/>
</dbReference>
<dbReference type="SUPFAM" id="SSF53187">
    <property type="entry name" value="Zn-dependent exopeptidases"/>
    <property type="match status" value="1"/>
</dbReference>
<dbReference type="InterPro" id="IPR036779">
    <property type="entry name" value="LysM_dom_sf"/>
</dbReference>
<dbReference type="Pfam" id="PF01520">
    <property type="entry name" value="Amidase_3"/>
    <property type="match status" value="1"/>
</dbReference>
<gene>
    <name evidence="3" type="ORF">DHW61_18320</name>
</gene>